<feature type="region of interest" description="Disordered" evidence="5">
    <location>
        <begin position="307"/>
        <end position="339"/>
    </location>
</feature>
<dbReference type="RefSeq" id="XP_060407445.1">
    <property type="nucleotide sequence ID" value="XM_060562852.1"/>
</dbReference>
<dbReference type="PANTHER" id="PTHR46468:SF1">
    <property type="entry name" value="SENTRIN-SPECIFIC PROTEASE 8"/>
    <property type="match status" value="1"/>
</dbReference>
<dbReference type="PROSITE" id="PS50600">
    <property type="entry name" value="ULP_PROTEASE"/>
    <property type="match status" value="1"/>
</dbReference>
<gene>
    <name evidence="7" type="ORF">LY79DRAFT_663814</name>
</gene>
<dbReference type="GO" id="GO:0000338">
    <property type="term" value="P:protein deneddylation"/>
    <property type="evidence" value="ECO:0007669"/>
    <property type="project" value="TreeGrafter"/>
</dbReference>
<reference evidence="7" key="1">
    <citation type="submission" date="2021-06" db="EMBL/GenBank/DDBJ databases">
        <title>Comparative genomics, transcriptomics and evolutionary studies reveal genomic signatures of adaptation to plant cell wall in hemibiotrophic fungi.</title>
        <authorList>
            <consortium name="DOE Joint Genome Institute"/>
            <person name="Baroncelli R."/>
            <person name="Diaz J.F."/>
            <person name="Benocci T."/>
            <person name="Peng M."/>
            <person name="Battaglia E."/>
            <person name="Haridas S."/>
            <person name="Andreopoulos W."/>
            <person name="Labutti K."/>
            <person name="Pangilinan J."/>
            <person name="Floch G.L."/>
            <person name="Makela M.R."/>
            <person name="Henrissat B."/>
            <person name="Grigoriev I.V."/>
            <person name="Crouch J.A."/>
            <person name="De Vries R.P."/>
            <person name="Sukno S.A."/>
            <person name="Thon M.R."/>
        </authorList>
    </citation>
    <scope>NUCLEOTIDE SEQUENCE</scope>
    <source>
        <strain evidence="7">CBS 125086</strain>
    </source>
</reference>
<proteinExistence type="inferred from homology"/>
<evidence type="ECO:0000256" key="4">
    <source>
        <dbReference type="ARBA" id="ARBA00022807"/>
    </source>
</evidence>
<feature type="compositionally biased region" description="Basic and acidic residues" evidence="5">
    <location>
        <begin position="394"/>
        <end position="407"/>
    </location>
</feature>
<evidence type="ECO:0000313" key="8">
    <source>
        <dbReference type="Proteomes" id="UP001230504"/>
    </source>
</evidence>
<keyword evidence="4" id="KW-0788">Thiol protease</keyword>
<comment type="similarity">
    <text evidence="1">Belongs to the peptidase C48 family.</text>
</comment>
<dbReference type="SUPFAM" id="SSF54001">
    <property type="entry name" value="Cysteine proteinases"/>
    <property type="match status" value="1"/>
</dbReference>
<dbReference type="PANTHER" id="PTHR46468">
    <property type="entry name" value="SENTRIN-SPECIFIC PROTEASE 8"/>
    <property type="match status" value="1"/>
</dbReference>
<feature type="compositionally biased region" description="Basic and acidic residues" evidence="5">
    <location>
        <begin position="218"/>
        <end position="237"/>
    </location>
</feature>
<dbReference type="Gene3D" id="3.40.395.10">
    <property type="entry name" value="Adenoviral Proteinase, Chain A"/>
    <property type="match status" value="1"/>
</dbReference>
<accession>A0AAD8PK44</accession>
<evidence type="ECO:0000256" key="3">
    <source>
        <dbReference type="ARBA" id="ARBA00022801"/>
    </source>
</evidence>
<organism evidence="7 8">
    <name type="scientific">Colletotrichum navitas</name>
    <dbReference type="NCBI Taxonomy" id="681940"/>
    <lineage>
        <taxon>Eukaryota</taxon>
        <taxon>Fungi</taxon>
        <taxon>Dikarya</taxon>
        <taxon>Ascomycota</taxon>
        <taxon>Pezizomycotina</taxon>
        <taxon>Sordariomycetes</taxon>
        <taxon>Hypocreomycetidae</taxon>
        <taxon>Glomerellales</taxon>
        <taxon>Glomerellaceae</taxon>
        <taxon>Colletotrichum</taxon>
        <taxon>Colletotrichum graminicola species complex</taxon>
    </lineage>
</organism>
<comment type="caution">
    <text evidence="7">The sequence shown here is derived from an EMBL/GenBank/DDBJ whole genome shotgun (WGS) entry which is preliminary data.</text>
</comment>
<dbReference type="Pfam" id="PF02902">
    <property type="entry name" value="Peptidase_C48"/>
    <property type="match status" value="1"/>
</dbReference>
<dbReference type="EMBL" id="JAHLJV010000150">
    <property type="protein sequence ID" value="KAK1566257.1"/>
    <property type="molecule type" value="Genomic_DNA"/>
</dbReference>
<feature type="domain" description="Ubiquitin-like protease family profile" evidence="6">
    <location>
        <begin position="483"/>
        <end position="634"/>
    </location>
</feature>
<protein>
    <recommendedName>
        <fullName evidence="6">Ubiquitin-like protease family profile domain-containing protein</fullName>
    </recommendedName>
</protein>
<keyword evidence="2" id="KW-0645">Protease</keyword>
<feature type="compositionally biased region" description="Basic and acidic residues" evidence="5">
    <location>
        <begin position="442"/>
        <end position="467"/>
    </location>
</feature>
<evidence type="ECO:0000256" key="1">
    <source>
        <dbReference type="ARBA" id="ARBA00005234"/>
    </source>
</evidence>
<feature type="region of interest" description="Disordered" evidence="5">
    <location>
        <begin position="377"/>
        <end position="407"/>
    </location>
</feature>
<evidence type="ECO:0000259" key="6">
    <source>
        <dbReference type="PROSITE" id="PS50600"/>
    </source>
</evidence>
<evidence type="ECO:0000313" key="7">
    <source>
        <dbReference type="EMBL" id="KAK1566257.1"/>
    </source>
</evidence>
<dbReference type="Proteomes" id="UP001230504">
    <property type="component" value="Unassembled WGS sequence"/>
</dbReference>
<dbReference type="InterPro" id="IPR003653">
    <property type="entry name" value="Peptidase_C48_C"/>
</dbReference>
<keyword evidence="3" id="KW-0378">Hydrolase</keyword>
<sequence>MAHVPSTALVVAMPPGTRGRSSAAARHSTTQALVAQIVEAVKEAADARDAADANVQRLWRTLSDAYGEDLAANSHRSKPFREFIMEEIPEEVLRSVLEFSFQTSFRTNAEARLLQQVSQTFDLNTWAIIYVAFGTTVSASRRSLRALHKLKKARPELTFDEVADAAEASRKRRLGTKYRPGFQPPMQLNDILTAVESFDGPQNPEQEETGADQETEDDHGTESDQETKADREKKEEEAGQDESEQEEQGRGLLRNPSADQQTPKAAGIDAETPSRLIASPASNSTPACVSNYSINDGSSLLQVFQLEDEHNAGNNSVEPETGQGAHAVPQSPEGQEELVPDDYSCKRLSFSSLPKISRILPRERSLGVSFGNNMFEVSDDLRSPSPAPKTPFIKSDKPPIDEDDNRHTSWLQSVSSGFKLPWKSPDVKSASSSGATANAHLGKRDLKEELEGNKPKRPKLHDFHDGSTDPGQDTPPSINKPPSVDHIIDLSPLRAGQWLNDNIVNMATELATAASPSSFLFIESWLFSSNAQKSRATEMKLQESPEADILTPINVQNTHWTLMHIHRATKTAIIYDSLGQGLSTEEKAQQCLCQLHRLFPSHFPEDMVLEWGKCARQPNSSDCGIATIINSISIASGLSPALRIPWNVYRPLIGFLLGVHDDETVATELIKKTKLQPLETELTSIPWRAATPPAETSPTSLADAVMLQRKMSEALERAESRRLEALDGLINDRSVEVDMLKEIFNSCEILKDKATCTANKAKADIDATLNEFTSLVDNAYQWVMDPAQSEWAVGSGSRMDELTQQRRRAEKRSSLAGLARRGFERVKDELATLIDAYQKSLDELNQEKSRWGVIVSPQGLATGRCTA</sequence>
<keyword evidence="8" id="KW-1185">Reference proteome</keyword>
<feature type="region of interest" description="Disordered" evidence="5">
    <location>
        <begin position="197"/>
        <end position="285"/>
    </location>
</feature>
<feature type="compositionally biased region" description="Acidic residues" evidence="5">
    <location>
        <begin position="205"/>
        <end position="217"/>
    </location>
</feature>
<dbReference type="GeneID" id="85447092"/>
<name>A0AAD8PK44_9PEZI</name>
<dbReference type="GO" id="GO:0019784">
    <property type="term" value="F:deNEDDylase activity"/>
    <property type="evidence" value="ECO:0007669"/>
    <property type="project" value="InterPro"/>
</dbReference>
<dbReference type="GO" id="GO:0008234">
    <property type="term" value="F:cysteine-type peptidase activity"/>
    <property type="evidence" value="ECO:0007669"/>
    <property type="project" value="UniProtKB-KW"/>
</dbReference>
<dbReference type="InterPro" id="IPR038765">
    <property type="entry name" value="Papain-like_cys_pep_sf"/>
</dbReference>
<dbReference type="GO" id="GO:0006508">
    <property type="term" value="P:proteolysis"/>
    <property type="evidence" value="ECO:0007669"/>
    <property type="project" value="UniProtKB-KW"/>
</dbReference>
<feature type="region of interest" description="Disordered" evidence="5">
    <location>
        <begin position="422"/>
        <end position="484"/>
    </location>
</feature>
<dbReference type="AlphaFoldDB" id="A0AAD8PK44"/>
<dbReference type="InterPro" id="IPR044613">
    <property type="entry name" value="Nep1/2-like"/>
</dbReference>
<evidence type="ECO:0000256" key="2">
    <source>
        <dbReference type="ARBA" id="ARBA00022670"/>
    </source>
</evidence>
<evidence type="ECO:0000256" key="5">
    <source>
        <dbReference type="SAM" id="MobiDB-lite"/>
    </source>
</evidence>